<name>A0A4Y2LK94_ARAVE</name>
<reference evidence="1 2" key="1">
    <citation type="journal article" date="2019" name="Sci. Rep.">
        <title>Orb-weaving spider Araneus ventricosus genome elucidates the spidroin gene catalogue.</title>
        <authorList>
            <person name="Kono N."/>
            <person name="Nakamura H."/>
            <person name="Ohtoshi R."/>
            <person name="Moran D.A.P."/>
            <person name="Shinohara A."/>
            <person name="Yoshida Y."/>
            <person name="Fujiwara M."/>
            <person name="Mori M."/>
            <person name="Tomita M."/>
            <person name="Arakawa K."/>
        </authorList>
    </citation>
    <scope>NUCLEOTIDE SEQUENCE [LARGE SCALE GENOMIC DNA]</scope>
</reference>
<gene>
    <name evidence="1" type="ORF">AVEN_192138_1</name>
</gene>
<comment type="caution">
    <text evidence="1">The sequence shown here is derived from an EMBL/GenBank/DDBJ whole genome shotgun (WGS) entry which is preliminary data.</text>
</comment>
<sequence>MSSLYTICLDRIYGLLKEGMWKSCIPNPFSDLPTKVVNELMDISDDKKDYSKIGDVLVLLTSGRLTRLDRCPFNPKAEQDLIVSAIQKTGSICLRNLAPNPEELIFHFVRNIISWNPYLE</sequence>
<dbReference type="EMBL" id="BGPR01005899">
    <property type="protein sequence ID" value="GBN14403.1"/>
    <property type="molecule type" value="Genomic_DNA"/>
</dbReference>
<dbReference type="AlphaFoldDB" id="A0A4Y2LK94"/>
<protein>
    <submittedName>
        <fullName evidence="1">Uncharacterized protein</fullName>
    </submittedName>
</protein>
<feature type="non-terminal residue" evidence="1">
    <location>
        <position position="120"/>
    </location>
</feature>
<organism evidence="1 2">
    <name type="scientific">Araneus ventricosus</name>
    <name type="common">Orbweaver spider</name>
    <name type="synonym">Epeira ventricosa</name>
    <dbReference type="NCBI Taxonomy" id="182803"/>
    <lineage>
        <taxon>Eukaryota</taxon>
        <taxon>Metazoa</taxon>
        <taxon>Ecdysozoa</taxon>
        <taxon>Arthropoda</taxon>
        <taxon>Chelicerata</taxon>
        <taxon>Arachnida</taxon>
        <taxon>Araneae</taxon>
        <taxon>Araneomorphae</taxon>
        <taxon>Entelegynae</taxon>
        <taxon>Araneoidea</taxon>
        <taxon>Araneidae</taxon>
        <taxon>Araneus</taxon>
    </lineage>
</organism>
<evidence type="ECO:0000313" key="1">
    <source>
        <dbReference type="EMBL" id="GBN14403.1"/>
    </source>
</evidence>
<accession>A0A4Y2LK94</accession>
<keyword evidence="2" id="KW-1185">Reference proteome</keyword>
<dbReference type="OrthoDB" id="6443730at2759"/>
<proteinExistence type="predicted"/>
<dbReference type="Proteomes" id="UP000499080">
    <property type="component" value="Unassembled WGS sequence"/>
</dbReference>
<evidence type="ECO:0000313" key="2">
    <source>
        <dbReference type="Proteomes" id="UP000499080"/>
    </source>
</evidence>